<dbReference type="Pfam" id="PF01882">
    <property type="entry name" value="DUF58"/>
    <property type="match status" value="1"/>
</dbReference>
<gene>
    <name evidence="2" type="ORF">GCM10025866_08370</name>
</gene>
<dbReference type="InterPro" id="IPR002881">
    <property type="entry name" value="DUF58"/>
</dbReference>
<dbReference type="EMBL" id="AP027731">
    <property type="protein sequence ID" value="BDZ44928.1"/>
    <property type="molecule type" value="Genomic_DNA"/>
</dbReference>
<evidence type="ECO:0000313" key="2">
    <source>
        <dbReference type="EMBL" id="BDZ44928.1"/>
    </source>
</evidence>
<dbReference type="PANTHER" id="PTHR34351:SF1">
    <property type="entry name" value="SLR1927 PROTEIN"/>
    <property type="match status" value="1"/>
</dbReference>
<evidence type="ECO:0000313" key="3">
    <source>
        <dbReference type="Proteomes" id="UP001321498"/>
    </source>
</evidence>
<accession>A0ABN6XL90</accession>
<dbReference type="PANTHER" id="PTHR34351">
    <property type="entry name" value="SLR1927 PROTEIN-RELATED"/>
    <property type="match status" value="1"/>
</dbReference>
<feature type="domain" description="DUF58" evidence="1">
    <location>
        <begin position="75"/>
        <end position="152"/>
    </location>
</feature>
<protein>
    <recommendedName>
        <fullName evidence="1">DUF58 domain-containing protein</fullName>
    </recommendedName>
</protein>
<name>A0ABN6XL90_9MICO</name>
<dbReference type="RefSeq" id="WP_286278329.1">
    <property type="nucleotide sequence ID" value="NZ_AP027731.1"/>
</dbReference>
<dbReference type="Proteomes" id="UP001321498">
    <property type="component" value="Chromosome"/>
</dbReference>
<evidence type="ECO:0000259" key="1">
    <source>
        <dbReference type="Pfam" id="PF01882"/>
    </source>
</evidence>
<reference evidence="3" key="1">
    <citation type="journal article" date="2019" name="Int. J. Syst. Evol. Microbiol.">
        <title>The Global Catalogue of Microorganisms (GCM) 10K type strain sequencing project: providing services to taxonomists for standard genome sequencing and annotation.</title>
        <authorList>
            <consortium name="The Broad Institute Genomics Platform"/>
            <consortium name="The Broad Institute Genome Sequencing Center for Infectious Disease"/>
            <person name="Wu L."/>
            <person name="Ma J."/>
        </authorList>
    </citation>
    <scope>NUCLEOTIDE SEQUENCE [LARGE SCALE GENOMIC DNA]</scope>
    <source>
        <strain evidence="3">NBRC 108725</strain>
    </source>
</reference>
<organism evidence="2 3">
    <name type="scientific">Naasia aerilata</name>
    <dbReference type="NCBI Taxonomy" id="1162966"/>
    <lineage>
        <taxon>Bacteria</taxon>
        <taxon>Bacillati</taxon>
        <taxon>Actinomycetota</taxon>
        <taxon>Actinomycetes</taxon>
        <taxon>Micrococcales</taxon>
        <taxon>Microbacteriaceae</taxon>
        <taxon>Naasia</taxon>
    </lineage>
</organism>
<sequence length="276" mass="29764">MEARERGVVAIGPLVVERSDPFGLTLHERLVGEPEELTVLPRIHALDGSVAGRSSIADAAVPSWKTGHGHDDVIARDYRAGDALRHVNWRATAHRGELMVRQEQSQDEARALVVLDTRRESYSSTPAFEWAVEYVASLLVHLSDTGVGVSLLETVPAPGGLLDVSRSAREALLDLATVDRRTARGASTAYLPRLAALLATDPAPVYAVLGAASDEELRTLAPLKSRASGASVVLVGDGHRVPPDEVWLSGWRSASASYRDDVAEIWLRTFSRGARV</sequence>
<proteinExistence type="predicted"/>
<keyword evidence="3" id="KW-1185">Reference proteome</keyword>